<proteinExistence type="predicted"/>
<comment type="caution">
    <text evidence="2">The sequence shown here is derived from an EMBL/GenBank/DDBJ whole genome shotgun (WGS) entry which is preliminary data.</text>
</comment>
<protein>
    <recommendedName>
        <fullName evidence="1">GFO/IDH/MocA-like oxidoreductase domain-containing protein</fullName>
    </recommendedName>
</protein>
<evidence type="ECO:0000313" key="2">
    <source>
        <dbReference type="EMBL" id="GAI35864.1"/>
    </source>
</evidence>
<dbReference type="SUPFAM" id="SSF55347">
    <property type="entry name" value="Glyceraldehyde-3-phosphate dehydrogenase-like, C-terminal domain"/>
    <property type="match status" value="1"/>
</dbReference>
<evidence type="ECO:0000259" key="1">
    <source>
        <dbReference type="Pfam" id="PF22725"/>
    </source>
</evidence>
<dbReference type="Pfam" id="PF22725">
    <property type="entry name" value="GFO_IDH_MocA_C3"/>
    <property type="match status" value="1"/>
</dbReference>
<dbReference type="InterPro" id="IPR052515">
    <property type="entry name" value="Gfo/Idh/MocA_Oxidoreductase"/>
</dbReference>
<dbReference type="AlphaFoldDB" id="X1PY36"/>
<accession>X1PY36</accession>
<name>X1PY36_9ZZZZ</name>
<dbReference type="InterPro" id="IPR055170">
    <property type="entry name" value="GFO_IDH_MocA-like_dom"/>
</dbReference>
<sequence length="201" mass="23299">FGELLTFKMEMHGPTLLKDAKSSWRSKKQEGGGCLYDFASHSIDLINYLIGVPDEITGSVLQSIHSVNVEDALCSTFLYQNNLRGNLLVNWSDPSYRKPAYRMEIFGRRGKIVADLHAYKVFFRNKPEFDSFTQGWNQRYITDFVEPVRLYVRGFEFTRQLDYFIDCVVNETPCEVCSFKDGLKTDMMIECIIEDAAKRRL</sequence>
<organism evidence="2">
    <name type="scientific">marine sediment metagenome</name>
    <dbReference type="NCBI Taxonomy" id="412755"/>
    <lineage>
        <taxon>unclassified sequences</taxon>
        <taxon>metagenomes</taxon>
        <taxon>ecological metagenomes</taxon>
    </lineage>
</organism>
<gene>
    <name evidence="2" type="ORF">S06H3_40235</name>
</gene>
<dbReference type="Gene3D" id="3.30.360.10">
    <property type="entry name" value="Dihydrodipicolinate Reductase, domain 2"/>
    <property type="match status" value="1"/>
</dbReference>
<feature type="domain" description="GFO/IDH/MocA-like oxidoreductase" evidence="1">
    <location>
        <begin position="1"/>
        <end position="112"/>
    </location>
</feature>
<feature type="non-terminal residue" evidence="2">
    <location>
        <position position="1"/>
    </location>
</feature>
<dbReference type="EMBL" id="BARV01024677">
    <property type="protein sequence ID" value="GAI35864.1"/>
    <property type="molecule type" value="Genomic_DNA"/>
</dbReference>
<dbReference type="PANTHER" id="PTHR43249">
    <property type="entry name" value="UDP-N-ACETYL-2-AMINO-2-DEOXY-D-GLUCURONATE OXIDASE"/>
    <property type="match status" value="1"/>
</dbReference>
<reference evidence="2" key="1">
    <citation type="journal article" date="2014" name="Front. Microbiol.">
        <title>High frequency of phylogenetically diverse reductive dehalogenase-homologous genes in deep subseafloor sedimentary metagenomes.</title>
        <authorList>
            <person name="Kawai M."/>
            <person name="Futagami T."/>
            <person name="Toyoda A."/>
            <person name="Takaki Y."/>
            <person name="Nishi S."/>
            <person name="Hori S."/>
            <person name="Arai W."/>
            <person name="Tsubouchi T."/>
            <person name="Morono Y."/>
            <person name="Uchiyama I."/>
            <person name="Ito T."/>
            <person name="Fujiyama A."/>
            <person name="Inagaki F."/>
            <person name="Takami H."/>
        </authorList>
    </citation>
    <scope>NUCLEOTIDE SEQUENCE</scope>
    <source>
        <strain evidence="2">Expedition CK06-06</strain>
    </source>
</reference>
<dbReference type="PANTHER" id="PTHR43249:SF1">
    <property type="entry name" value="D-GLUCOSIDE 3-DEHYDROGENASE"/>
    <property type="match status" value="1"/>
</dbReference>